<dbReference type="Gene3D" id="3.40.33.10">
    <property type="entry name" value="CAP"/>
    <property type="match status" value="1"/>
</dbReference>
<name>A0AAD4LGP6_9AGAM</name>
<dbReference type="Pfam" id="PF00188">
    <property type="entry name" value="CAP"/>
    <property type="match status" value="1"/>
</dbReference>
<dbReference type="SUPFAM" id="SSF55797">
    <property type="entry name" value="PR-1-like"/>
    <property type="match status" value="1"/>
</dbReference>
<proteinExistence type="predicted"/>
<protein>
    <submittedName>
        <fullName evidence="4">CAP domain-containing protein</fullName>
    </submittedName>
</protein>
<dbReference type="EMBL" id="JAKELL010000040">
    <property type="protein sequence ID" value="KAH8988813.1"/>
    <property type="molecule type" value="Genomic_DNA"/>
</dbReference>
<feature type="region of interest" description="Disordered" evidence="1">
    <location>
        <begin position="61"/>
        <end position="203"/>
    </location>
</feature>
<evidence type="ECO:0000313" key="5">
    <source>
        <dbReference type="Proteomes" id="UP001201163"/>
    </source>
</evidence>
<feature type="compositionally biased region" description="Polar residues" evidence="1">
    <location>
        <begin position="95"/>
        <end position="108"/>
    </location>
</feature>
<reference evidence="4" key="1">
    <citation type="submission" date="2022-01" db="EMBL/GenBank/DDBJ databases">
        <title>Comparative genomics reveals a dynamic genome evolution in the ectomycorrhizal milk-cap (Lactarius) mushrooms.</title>
        <authorList>
            <consortium name="DOE Joint Genome Institute"/>
            <person name="Lebreton A."/>
            <person name="Tang N."/>
            <person name="Kuo A."/>
            <person name="LaButti K."/>
            <person name="Drula E."/>
            <person name="Barry K."/>
            <person name="Clum A."/>
            <person name="Lipzen A."/>
            <person name="Mousain D."/>
            <person name="Ng V."/>
            <person name="Wang R."/>
            <person name="Wang X."/>
            <person name="Dai Y."/>
            <person name="Henrissat B."/>
            <person name="Grigoriev I.V."/>
            <person name="Guerin-Laguette A."/>
            <person name="Yu F."/>
            <person name="Martin F.M."/>
        </authorList>
    </citation>
    <scope>NUCLEOTIDE SEQUENCE</scope>
    <source>
        <strain evidence="4">QP</strain>
    </source>
</reference>
<feature type="compositionally biased region" description="Low complexity" evidence="1">
    <location>
        <begin position="185"/>
        <end position="202"/>
    </location>
</feature>
<evidence type="ECO:0000259" key="3">
    <source>
        <dbReference type="SMART" id="SM00198"/>
    </source>
</evidence>
<feature type="signal peptide" evidence="2">
    <location>
        <begin position="1"/>
        <end position="22"/>
    </location>
</feature>
<evidence type="ECO:0000313" key="4">
    <source>
        <dbReference type="EMBL" id="KAH8988813.1"/>
    </source>
</evidence>
<dbReference type="Proteomes" id="UP001201163">
    <property type="component" value="Unassembled WGS sequence"/>
</dbReference>
<comment type="caution">
    <text evidence="4">The sequence shown here is derived from an EMBL/GenBank/DDBJ whole genome shotgun (WGS) entry which is preliminary data.</text>
</comment>
<accession>A0AAD4LGP6</accession>
<dbReference type="SMART" id="SM00198">
    <property type="entry name" value="SCP"/>
    <property type="match status" value="1"/>
</dbReference>
<dbReference type="InterPro" id="IPR001283">
    <property type="entry name" value="CRISP-related"/>
</dbReference>
<dbReference type="PANTHER" id="PTHR10334">
    <property type="entry name" value="CYSTEINE-RICH SECRETORY PROTEIN-RELATED"/>
    <property type="match status" value="1"/>
</dbReference>
<organism evidence="4 5">
    <name type="scientific">Lactarius akahatsu</name>
    <dbReference type="NCBI Taxonomy" id="416441"/>
    <lineage>
        <taxon>Eukaryota</taxon>
        <taxon>Fungi</taxon>
        <taxon>Dikarya</taxon>
        <taxon>Basidiomycota</taxon>
        <taxon>Agaricomycotina</taxon>
        <taxon>Agaricomycetes</taxon>
        <taxon>Russulales</taxon>
        <taxon>Russulaceae</taxon>
        <taxon>Lactarius</taxon>
    </lineage>
</organism>
<dbReference type="AlphaFoldDB" id="A0AAD4LGP6"/>
<keyword evidence="5" id="KW-1185">Reference proteome</keyword>
<evidence type="ECO:0000256" key="2">
    <source>
        <dbReference type="SAM" id="SignalP"/>
    </source>
</evidence>
<dbReference type="PRINTS" id="PR00837">
    <property type="entry name" value="V5TPXLIKE"/>
</dbReference>
<feature type="domain" description="SCP" evidence="3">
    <location>
        <begin position="203"/>
        <end position="335"/>
    </location>
</feature>
<keyword evidence="2" id="KW-0732">Signal</keyword>
<sequence>MTRFVSLFFFALALVSSQVALGAPSCSYGMENVDACVSKCKNKFGWPGFAMGNDRWGSVAYPSDEDTSNRVAKACGGPKNQTSTEPAMGPGSSPPVATSTPSYVSPTPISGPFKLSSNSSTTVTSSTHTTSKTSSLPHSSPPPNLNGDVHEPTKEFSTSSPSPSPSPTPTPTTTHSQPPPPPPTTSSTPPSSTPSSSGTVSSDDISAYLSAHNTVRAQHGANPLTWSDELSAKAQQWADGCHFVHSGGTLGRFGENLAAGTGSGYTIATAVKSWTDEVSDYDPSNPVASHFTQVVWKASTQVGCAVKDCNGIFDPKFGIAHFHVCEYSPPGNVEGEYADNVQV</sequence>
<dbReference type="InterPro" id="IPR014044">
    <property type="entry name" value="CAP_dom"/>
</dbReference>
<feature type="compositionally biased region" description="Low complexity" evidence="1">
    <location>
        <begin position="114"/>
        <end position="138"/>
    </location>
</feature>
<dbReference type="InterPro" id="IPR035940">
    <property type="entry name" value="CAP_sf"/>
</dbReference>
<gene>
    <name evidence="4" type="ORF">EDB92DRAFT_1935620</name>
</gene>
<evidence type="ECO:0000256" key="1">
    <source>
        <dbReference type="SAM" id="MobiDB-lite"/>
    </source>
</evidence>
<feature type="chain" id="PRO_5041933295" evidence="2">
    <location>
        <begin position="23"/>
        <end position="343"/>
    </location>
</feature>